<evidence type="ECO:0000313" key="4">
    <source>
        <dbReference type="Proteomes" id="UP001583172"/>
    </source>
</evidence>
<feature type="compositionally biased region" description="Pro residues" evidence="1">
    <location>
        <begin position="308"/>
        <end position="317"/>
    </location>
</feature>
<feature type="compositionally biased region" description="Pro residues" evidence="1">
    <location>
        <begin position="14"/>
        <end position="24"/>
    </location>
</feature>
<evidence type="ECO:0000256" key="2">
    <source>
        <dbReference type="SAM" id="Phobius"/>
    </source>
</evidence>
<feature type="compositionally biased region" description="Gly residues" evidence="1">
    <location>
        <begin position="486"/>
        <end position="502"/>
    </location>
</feature>
<gene>
    <name evidence="3" type="ORF">VTJ49DRAFT_7741</name>
</gene>
<organism evidence="3 4">
    <name type="scientific">Humicola insolens</name>
    <name type="common">Soft-rot fungus</name>
    <dbReference type="NCBI Taxonomy" id="85995"/>
    <lineage>
        <taxon>Eukaryota</taxon>
        <taxon>Fungi</taxon>
        <taxon>Dikarya</taxon>
        <taxon>Ascomycota</taxon>
        <taxon>Pezizomycotina</taxon>
        <taxon>Sordariomycetes</taxon>
        <taxon>Sordariomycetidae</taxon>
        <taxon>Sordariales</taxon>
        <taxon>Chaetomiaceae</taxon>
        <taxon>Mycothermus</taxon>
    </lineage>
</organism>
<name>A0ABR3VGC5_HUMIN</name>
<accession>A0ABR3VGC5</accession>
<protein>
    <recommendedName>
        <fullName evidence="5">MARVEL domain-containing protein</fullName>
    </recommendedName>
</protein>
<feature type="transmembrane region" description="Helical" evidence="2">
    <location>
        <begin position="73"/>
        <end position="93"/>
    </location>
</feature>
<comment type="caution">
    <text evidence="3">The sequence shown here is derived from an EMBL/GenBank/DDBJ whole genome shotgun (WGS) entry which is preliminary data.</text>
</comment>
<keyword evidence="2" id="KW-0472">Membrane</keyword>
<evidence type="ECO:0008006" key="5">
    <source>
        <dbReference type="Google" id="ProtNLM"/>
    </source>
</evidence>
<feature type="region of interest" description="Disordered" evidence="1">
    <location>
        <begin position="289"/>
        <end position="322"/>
    </location>
</feature>
<dbReference type="Proteomes" id="UP001583172">
    <property type="component" value="Unassembled WGS sequence"/>
</dbReference>
<feature type="region of interest" description="Disordered" evidence="1">
    <location>
        <begin position="359"/>
        <end position="427"/>
    </location>
</feature>
<feature type="transmembrane region" description="Helical" evidence="2">
    <location>
        <begin position="212"/>
        <end position="235"/>
    </location>
</feature>
<feature type="region of interest" description="Disordered" evidence="1">
    <location>
        <begin position="1"/>
        <end position="25"/>
    </location>
</feature>
<feature type="region of interest" description="Disordered" evidence="1">
    <location>
        <begin position="483"/>
        <end position="504"/>
    </location>
</feature>
<keyword evidence="2" id="KW-0812">Transmembrane</keyword>
<keyword evidence="2" id="KW-1133">Transmembrane helix</keyword>
<evidence type="ECO:0000256" key="1">
    <source>
        <dbReference type="SAM" id="MobiDB-lite"/>
    </source>
</evidence>
<keyword evidence="4" id="KW-1185">Reference proteome</keyword>
<feature type="transmembrane region" description="Helical" evidence="2">
    <location>
        <begin position="132"/>
        <end position="153"/>
    </location>
</feature>
<proteinExistence type="predicted"/>
<dbReference type="EMBL" id="JAZGSY010000099">
    <property type="protein sequence ID" value="KAL1840786.1"/>
    <property type="molecule type" value="Genomic_DNA"/>
</dbReference>
<sequence>MSAQAPAVPDNLYFPPPPTAPLPKPKTRFPLRTANKERPSLEVVTGFDTAGPLKMQSPPQLGAMGVTFTISRAVQFASLIAVIGLCANFISTIATADHNPPAELIGTLTVSVTAVIYTVITYILYYDGMLPLLVTGCLDGLLLIACIVVASLVGKPLPRLNCAALSGTSPFDAASFLLPSSSALLRSSILTKTIAYPTFVALDKATCHQIKAVWGLSITLCILFAFSTLVCIGLWHRLRREAAAPGAKDIEVTVQMKPWYSNHHKLPVATVAPTAPSPTPPAPAVPRFSCDSDASSGSTVRDLGAASPPMPHGLRPPPARHHSRELMIRDQDKDEDGISPLLSRAPPAVESCLSRATALGITTGTSTSPTDDTIPPEHKPIPLPFPRTRQLTPPSHLPPLDFDPDKQTKRKPLPPPRLQIPTLTPTRRRRVEEAMVLASAGAASVAGSIVVLSSASPSQSGTTPVPASGKSVYLKGQEVHELGSVSGTGGAGAGKGGKGSVSGGKRRTVWGFIEGWWDLGLLERMGTVRRKR</sequence>
<feature type="compositionally biased region" description="Low complexity" evidence="1">
    <location>
        <begin position="360"/>
        <end position="373"/>
    </location>
</feature>
<feature type="transmembrane region" description="Helical" evidence="2">
    <location>
        <begin position="105"/>
        <end position="125"/>
    </location>
</feature>
<evidence type="ECO:0000313" key="3">
    <source>
        <dbReference type="EMBL" id="KAL1840786.1"/>
    </source>
</evidence>
<reference evidence="3 4" key="1">
    <citation type="journal article" date="2024" name="Commun. Biol.">
        <title>Comparative genomic analysis of thermophilic fungi reveals convergent evolutionary adaptations and gene losses.</title>
        <authorList>
            <person name="Steindorff A.S."/>
            <person name="Aguilar-Pontes M.V."/>
            <person name="Robinson A.J."/>
            <person name="Andreopoulos B."/>
            <person name="LaButti K."/>
            <person name="Kuo A."/>
            <person name="Mondo S."/>
            <person name="Riley R."/>
            <person name="Otillar R."/>
            <person name="Haridas S."/>
            <person name="Lipzen A."/>
            <person name="Grimwood J."/>
            <person name="Schmutz J."/>
            <person name="Clum A."/>
            <person name="Reid I.D."/>
            <person name="Moisan M.C."/>
            <person name="Butler G."/>
            <person name="Nguyen T.T.M."/>
            <person name="Dewar K."/>
            <person name="Conant G."/>
            <person name="Drula E."/>
            <person name="Henrissat B."/>
            <person name="Hansel C."/>
            <person name="Singer S."/>
            <person name="Hutchinson M.I."/>
            <person name="de Vries R.P."/>
            <person name="Natvig D.O."/>
            <person name="Powell A.J."/>
            <person name="Tsang A."/>
            <person name="Grigoriev I.V."/>
        </authorList>
    </citation>
    <scope>NUCLEOTIDE SEQUENCE [LARGE SCALE GENOMIC DNA]</scope>
    <source>
        <strain evidence="3 4">CBS 620.91</strain>
    </source>
</reference>